<protein>
    <submittedName>
        <fullName evidence="1">Uncharacterized protein</fullName>
    </submittedName>
</protein>
<evidence type="ECO:0000313" key="2">
    <source>
        <dbReference type="Proteomes" id="UP000724686"/>
    </source>
</evidence>
<dbReference type="Proteomes" id="UP000724686">
    <property type="component" value="Unassembled WGS sequence"/>
</dbReference>
<comment type="caution">
    <text evidence="1">The sequence shown here is derived from an EMBL/GenBank/DDBJ whole genome shotgun (WGS) entry which is preliminary data.</text>
</comment>
<name>A0ABS2U7B8_9LEPT</name>
<keyword evidence="2" id="KW-1185">Reference proteome</keyword>
<proteinExistence type="predicted"/>
<evidence type="ECO:0000313" key="1">
    <source>
        <dbReference type="EMBL" id="MBM9576261.1"/>
    </source>
</evidence>
<accession>A0ABS2U7B8</accession>
<dbReference type="EMBL" id="JAFFPU010000015">
    <property type="protein sequence ID" value="MBM9576261.1"/>
    <property type="molecule type" value="Genomic_DNA"/>
</dbReference>
<sequence>MNREQQNINFIQAYDLLDSDSKTAIMKLTELGWSVKEWEFKDDTWRKNA</sequence>
<gene>
    <name evidence="1" type="ORF">JWG45_03750</name>
</gene>
<organism evidence="1 2">
    <name type="scientific">Leptospira ainlahdjerensis</name>
    <dbReference type="NCBI Taxonomy" id="2810033"/>
    <lineage>
        <taxon>Bacteria</taxon>
        <taxon>Pseudomonadati</taxon>
        <taxon>Spirochaetota</taxon>
        <taxon>Spirochaetia</taxon>
        <taxon>Leptospirales</taxon>
        <taxon>Leptospiraceae</taxon>
        <taxon>Leptospira</taxon>
    </lineage>
</organism>
<dbReference type="RefSeq" id="WP_205278448.1">
    <property type="nucleotide sequence ID" value="NZ_JAFFPU010000015.1"/>
</dbReference>
<reference evidence="1 2" key="1">
    <citation type="submission" date="2021-02" db="EMBL/GenBank/DDBJ databases">
        <title>Leptospira ainlahdjerensis sp. nov., Leptospira ainazelensis sp. nov., Leptospira abararensis sp. nov. and Leptospira chreensis sp. nov., four new species isolated from water sources in Algeria.</title>
        <authorList>
            <person name="Amara Korba A."/>
            <person name="Kainiu M."/>
            <person name="Vincent A.T."/>
            <person name="Mariet J.-F."/>
            <person name="Veyrier F.J."/>
            <person name="Goarant C."/>
            <person name="Picardeau M."/>
        </authorList>
    </citation>
    <scope>NUCLEOTIDE SEQUENCE [LARGE SCALE GENOMIC DNA]</scope>
    <source>
        <strain evidence="1 2">201903070</strain>
    </source>
</reference>